<gene>
    <name evidence="1" type="ORF">UFOPK2166_00255</name>
    <name evidence="2" type="ORF">UFOPK2195_00109</name>
</gene>
<dbReference type="GO" id="GO:0005737">
    <property type="term" value="C:cytoplasm"/>
    <property type="evidence" value="ECO:0007669"/>
    <property type="project" value="TreeGrafter"/>
</dbReference>
<dbReference type="EMBL" id="CAEZWB010000018">
    <property type="protein sequence ID" value="CAB4641656.1"/>
    <property type="molecule type" value="Genomic_DNA"/>
</dbReference>
<organism evidence="2">
    <name type="scientific">freshwater metagenome</name>
    <dbReference type="NCBI Taxonomy" id="449393"/>
    <lineage>
        <taxon>unclassified sequences</taxon>
        <taxon>metagenomes</taxon>
        <taxon>ecological metagenomes</taxon>
    </lineage>
</organism>
<dbReference type="InterPro" id="IPR036291">
    <property type="entry name" value="NAD(P)-bd_dom_sf"/>
</dbReference>
<dbReference type="Gene3D" id="3.30.1780.10">
    <property type="entry name" value="ornithine cyclodeaminase, domain 1"/>
    <property type="match status" value="1"/>
</dbReference>
<reference evidence="2" key="1">
    <citation type="submission" date="2020-05" db="EMBL/GenBank/DDBJ databases">
        <authorList>
            <person name="Chiriac C."/>
            <person name="Salcher M."/>
            <person name="Ghai R."/>
            <person name="Kavagutti S V."/>
        </authorList>
    </citation>
    <scope>NUCLEOTIDE SEQUENCE</scope>
</reference>
<dbReference type="InterPro" id="IPR003462">
    <property type="entry name" value="ODC_Mu_crystall"/>
</dbReference>
<dbReference type="SUPFAM" id="SSF51735">
    <property type="entry name" value="NAD(P)-binding Rossmann-fold domains"/>
    <property type="match status" value="1"/>
</dbReference>
<evidence type="ECO:0000313" key="1">
    <source>
        <dbReference type="EMBL" id="CAB4641656.1"/>
    </source>
</evidence>
<dbReference type="PIRSF" id="PIRSF001439">
    <property type="entry name" value="CryM"/>
    <property type="match status" value="1"/>
</dbReference>
<dbReference type="Pfam" id="PF02423">
    <property type="entry name" value="OCD_Mu_crystall"/>
    <property type="match status" value="1"/>
</dbReference>
<evidence type="ECO:0000313" key="2">
    <source>
        <dbReference type="EMBL" id="CAB4644216.1"/>
    </source>
</evidence>
<dbReference type="PANTHER" id="PTHR13812:SF19">
    <property type="entry name" value="KETIMINE REDUCTASE MU-CRYSTALLIN"/>
    <property type="match status" value="1"/>
</dbReference>
<dbReference type="PANTHER" id="PTHR13812">
    <property type="entry name" value="KETIMINE REDUCTASE MU-CRYSTALLIN"/>
    <property type="match status" value="1"/>
</dbReference>
<dbReference type="EMBL" id="CAEZWH010000009">
    <property type="protein sequence ID" value="CAB4644216.1"/>
    <property type="molecule type" value="Genomic_DNA"/>
</dbReference>
<dbReference type="AlphaFoldDB" id="A0A6J6K4L7"/>
<proteinExistence type="predicted"/>
<dbReference type="Gene3D" id="3.40.50.720">
    <property type="entry name" value="NAD(P)-binding Rossmann-like Domain"/>
    <property type="match status" value="1"/>
</dbReference>
<dbReference type="InterPro" id="IPR023401">
    <property type="entry name" value="ODC_N"/>
</dbReference>
<protein>
    <submittedName>
        <fullName evidence="2">Unannotated protein</fullName>
    </submittedName>
</protein>
<accession>A0A6J6K4L7</accession>
<name>A0A6J6K4L7_9ZZZZ</name>
<sequence length="310" mass="33203">MSVPHIDDIAIDRLLSLSSIYGAVNEALKDWGNGNAANTIRVRASAKGQMASAMAAVAPPYSGGKVYATKDGVFTFLNVLFDDQGNLLCTLDGDVLTRLRTPVLCQIAIEKFAPENANKGAIIGAGRQGRLHLEMLIDSVKTLKSIKIYDPRKEAAQALVDIAQSRGVTAEIAATPSDAIKGAQVVVTLTPATEPLFEADAVNEEALICAVGSTKYDKCELPPKLMARAVSVVCDDVEGSKIECGDLIRAEDEGFFRWEDAIEFKDVCADKVRTPRANNSIVVFETQGLALQDVAAAGVAWEKFKKEISS</sequence>